<dbReference type="EMBL" id="LUGH01002408">
    <property type="protein sequence ID" value="OBZ80215.1"/>
    <property type="molecule type" value="Genomic_DNA"/>
</dbReference>
<organism evidence="2 3">
    <name type="scientific">Choanephora cucurbitarum</name>
    <dbReference type="NCBI Taxonomy" id="101091"/>
    <lineage>
        <taxon>Eukaryota</taxon>
        <taxon>Fungi</taxon>
        <taxon>Fungi incertae sedis</taxon>
        <taxon>Mucoromycota</taxon>
        <taxon>Mucoromycotina</taxon>
        <taxon>Mucoromycetes</taxon>
        <taxon>Mucorales</taxon>
        <taxon>Mucorineae</taxon>
        <taxon>Choanephoraceae</taxon>
        <taxon>Choanephoroideae</taxon>
        <taxon>Choanephora</taxon>
    </lineage>
</organism>
<reference evidence="2 3" key="1">
    <citation type="submission" date="2016-03" db="EMBL/GenBank/DDBJ databases">
        <title>Choanephora cucurbitarum.</title>
        <authorList>
            <person name="Min B."/>
            <person name="Park H."/>
            <person name="Park J.-H."/>
            <person name="Shin H.-D."/>
            <person name="Choi I.-G."/>
        </authorList>
    </citation>
    <scope>NUCLEOTIDE SEQUENCE [LARGE SCALE GENOMIC DNA]</scope>
    <source>
        <strain evidence="2 3">KUS-F28377</strain>
    </source>
</reference>
<feature type="region of interest" description="Disordered" evidence="1">
    <location>
        <begin position="1"/>
        <end position="36"/>
    </location>
</feature>
<dbReference type="AlphaFoldDB" id="A0A1C7MTL7"/>
<protein>
    <submittedName>
        <fullName evidence="2">Uncharacterized protein</fullName>
    </submittedName>
</protein>
<dbReference type="Proteomes" id="UP000093000">
    <property type="component" value="Unassembled WGS sequence"/>
</dbReference>
<proteinExistence type="predicted"/>
<feature type="compositionally biased region" description="Polar residues" evidence="1">
    <location>
        <begin position="1"/>
        <end position="10"/>
    </location>
</feature>
<dbReference type="InParanoid" id="A0A1C7MTL7"/>
<evidence type="ECO:0000313" key="3">
    <source>
        <dbReference type="Proteomes" id="UP000093000"/>
    </source>
</evidence>
<comment type="caution">
    <text evidence="2">The sequence shown here is derived from an EMBL/GenBank/DDBJ whole genome shotgun (WGS) entry which is preliminary data.</text>
</comment>
<accession>A0A1C7MTL7</accession>
<keyword evidence="3" id="KW-1185">Reference proteome</keyword>
<evidence type="ECO:0000313" key="2">
    <source>
        <dbReference type="EMBL" id="OBZ80215.1"/>
    </source>
</evidence>
<sequence length="92" mass="10664">MASERPQPTRNQRRKQVAHHLEVSPVQEPARGNQDIDSDVESVLVDWDPIDFDAQDFDDIMSVPEQAESAKPMNVDDHRNDIVKEKMFRINH</sequence>
<name>A0A1C7MTL7_9FUNG</name>
<evidence type="ECO:0000256" key="1">
    <source>
        <dbReference type="SAM" id="MobiDB-lite"/>
    </source>
</evidence>
<gene>
    <name evidence="2" type="ORF">A0J61_11736</name>
</gene>